<dbReference type="CDD" id="cd03042">
    <property type="entry name" value="GST_N_Zeta"/>
    <property type="match status" value="1"/>
</dbReference>
<dbReference type="EC" id="5.2.1.2" evidence="5"/>
<dbReference type="PROSITE" id="PS50405">
    <property type="entry name" value="GST_CTER"/>
    <property type="match status" value="1"/>
</dbReference>
<feature type="region of interest" description="Disordered" evidence="2">
    <location>
        <begin position="203"/>
        <end position="226"/>
    </location>
</feature>
<evidence type="ECO:0000259" key="4">
    <source>
        <dbReference type="PROSITE" id="PS50405"/>
    </source>
</evidence>
<dbReference type="InterPro" id="IPR036282">
    <property type="entry name" value="Glutathione-S-Trfase_C_sf"/>
</dbReference>
<dbReference type="InterPro" id="IPR034333">
    <property type="entry name" value="GST_Zeta_N"/>
</dbReference>
<dbReference type="Pfam" id="PF13410">
    <property type="entry name" value="GST_C_2"/>
    <property type="match status" value="1"/>
</dbReference>
<dbReference type="InterPro" id="IPR036249">
    <property type="entry name" value="Thioredoxin-like_sf"/>
</dbReference>
<proteinExistence type="inferred from homology"/>
<dbReference type="Proteomes" id="UP000515971">
    <property type="component" value="Chromosome"/>
</dbReference>
<protein>
    <submittedName>
        <fullName evidence="5">Maleylacetoacetate isomerase</fullName>
        <ecNumber evidence="5">5.2.1.2</ecNumber>
    </submittedName>
</protein>
<evidence type="ECO:0000256" key="2">
    <source>
        <dbReference type="SAM" id="MobiDB-lite"/>
    </source>
</evidence>
<dbReference type="InterPro" id="IPR005955">
    <property type="entry name" value="GST_Zeta"/>
</dbReference>
<evidence type="ECO:0000313" key="5">
    <source>
        <dbReference type="EMBL" id="QNN67457.1"/>
    </source>
</evidence>
<dbReference type="Gene3D" id="1.20.1050.10">
    <property type="match status" value="1"/>
</dbReference>
<dbReference type="InterPro" id="IPR010987">
    <property type="entry name" value="Glutathione-S-Trfase_C-like"/>
</dbReference>
<dbReference type="AlphaFoldDB" id="A0A7G9SHY2"/>
<keyword evidence="5" id="KW-0413">Isomerase</keyword>
<dbReference type="GO" id="GO:0006749">
    <property type="term" value="P:glutathione metabolic process"/>
    <property type="evidence" value="ECO:0007669"/>
    <property type="project" value="TreeGrafter"/>
</dbReference>
<dbReference type="RefSeq" id="WP_187538046.1">
    <property type="nucleotide sequence ID" value="NZ_BAABJT010000001.1"/>
</dbReference>
<dbReference type="KEGG" id="slut:H9L13_00315"/>
<feature type="compositionally biased region" description="Polar residues" evidence="2">
    <location>
        <begin position="211"/>
        <end position="226"/>
    </location>
</feature>
<dbReference type="InterPro" id="IPR034330">
    <property type="entry name" value="GST_Zeta_C"/>
</dbReference>
<dbReference type="InterPro" id="IPR004045">
    <property type="entry name" value="Glutathione_S-Trfase_N"/>
</dbReference>
<feature type="domain" description="GST N-terminal" evidence="3">
    <location>
        <begin position="2"/>
        <end position="83"/>
    </location>
</feature>
<dbReference type="Gene3D" id="3.40.30.10">
    <property type="entry name" value="Glutaredoxin"/>
    <property type="match status" value="1"/>
</dbReference>
<comment type="similarity">
    <text evidence="1">Belongs to the GST superfamily. Zeta family.</text>
</comment>
<dbReference type="Pfam" id="PF02798">
    <property type="entry name" value="GST_N"/>
    <property type="match status" value="1"/>
</dbReference>
<feature type="domain" description="GST C-terminal" evidence="4">
    <location>
        <begin position="88"/>
        <end position="218"/>
    </location>
</feature>
<dbReference type="CDD" id="cd03191">
    <property type="entry name" value="GST_C_Zeta"/>
    <property type="match status" value="1"/>
</dbReference>
<dbReference type="SUPFAM" id="SSF52833">
    <property type="entry name" value="Thioredoxin-like"/>
    <property type="match status" value="1"/>
</dbReference>
<dbReference type="FunFam" id="1.20.1050.10:FF:000010">
    <property type="entry name" value="Maleylacetoacetate isomerase isoform 1"/>
    <property type="match status" value="1"/>
</dbReference>
<dbReference type="EMBL" id="CP060718">
    <property type="protein sequence ID" value="QNN67457.1"/>
    <property type="molecule type" value="Genomic_DNA"/>
</dbReference>
<sequence>MSRPILYDYFRSSAAYRVRIALNLKGVDYESRSVNLAEGAQKSDDYRAINPQGFVPMLEIEGLRLTQSLAIVVYLDQTIPDPPLMPRDPADGAHVRAMAMTIACDIHPLNNLRVLKYLKGELGQPQETVDAWYAHWISEGLPALEAMAAPHAGDFLFGDQPSLADVCLVPQLFNARRFNVPLDAYPTLLRADASAAKLEAFTKAHPDKQGSDQSRTLMGSQQEQAQ</sequence>
<reference evidence="5 6" key="1">
    <citation type="submission" date="2020-08" db="EMBL/GenBank/DDBJ databases">
        <title>Genome sequence of Sphingomonas lutea KCTC 23642T.</title>
        <authorList>
            <person name="Hyun D.-W."/>
            <person name="Bae J.-W."/>
        </authorList>
    </citation>
    <scope>NUCLEOTIDE SEQUENCE [LARGE SCALE GENOMIC DNA]</scope>
    <source>
        <strain evidence="5 6">KCTC 23642</strain>
    </source>
</reference>
<dbReference type="PANTHER" id="PTHR42673:SF21">
    <property type="entry name" value="GLUTATHIONE S-TRANSFERASE YFCF"/>
    <property type="match status" value="1"/>
</dbReference>
<dbReference type="GO" id="GO:0016034">
    <property type="term" value="F:maleylacetoacetate isomerase activity"/>
    <property type="evidence" value="ECO:0007669"/>
    <property type="project" value="UniProtKB-EC"/>
</dbReference>
<evidence type="ECO:0000313" key="6">
    <source>
        <dbReference type="Proteomes" id="UP000515971"/>
    </source>
</evidence>
<dbReference type="NCBIfam" id="TIGR01262">
    <property type="entry name" value="maiA"/>
    <property type="match status" value="1"/>
</dbReference>
<accession>A0A7G9SHY2</accession>
<evidence type="ECO:0000259" key="3">
    <source>
        <dbReference type="PROSITE" id="PS50404"/>
    </source>
</evidence>
<dbReference type="GO" id="GO:0005737">
    <property type="term" value="C:cytoplasm"/>
    <property type="evidence" value="ECO:0007669"/>
    <property type="project" value="InterPro"/>
</dbReference>
<dbReference type="SFLD" id="SFLDS00019">
    <property type="entry name" value="Glutathione_Transferase_(cytos"/>
    <property type="match status" value="1"/>
</dbReference>
<organism evidence="5 6">
    <name type="scientific">Sphingomonas lutea</name>
    <dbReference type="NCBI Taxonomy" id="1045317"/>
    <lineage>
        <taxon>Bacteria</taxon>
        <taxon>Pseudomonadati</taxon>
        <taxon>Pseudomonadota</taxon>
        <taxon>Alphaproteobacteria</taxon>
        <taxon>Sphingomonadales</taxon>
        <taxon>Sphingomonadaceae</taxon>
        <taxon>Sphingomonas</taxon>
    </lineage>
</organism>
<dbReference type="PANTHER" id="PTHR42673">
    <property type="entry name" value="MALEYLACETOACETATE ISOMERASE"/>
    <property type="match status" value="1"/>
</dbReference>
<dbReference type="GO" id="GO:0004364">
    <property type="term" value="F:glutathione transferase activity"/>
    <property type="evidence" value="ECO:0007669"/>
    <property type="project" value="TreeGrafter"/>
</dbReference>
<gene>
    <name evidence="5" type="primary">maiA</name>
    <name evidence="5" type="ORF">H9L13_00315</name>
</gene>
<dbReference type="SUPFAM" id="SSF47616">
    <property type="entry name" value="GST C-terminal domain-like"/>
    <property type="match status" value="1"/>
</dbReference>
<keyword evidence="6" id="KW-1185">Reference proteome</keyword>
<name>A0A7G9SHY2_9SPHN</name>
<dbReference type="InterPro" id="IPR040079">
    <property type="entry name" value="Glutathione_S-Trfase"/>
</dbReference>
<dbReference type="PROSITE" id="PS50404">
    <property type="entry name" value="GST_NTER"/>
    <property type="match status" value="1"/>
</dbReference>
<dbReference type="GO" id="GO:0006559">
    <property type="term" value="P:L-phenylalanine catabolic process"/>
    <property type="evidence" value="ECO:0007669"/>
    <property type="project" value="TreeGrafter"/>
</dbReference>
<evidence type="ECO:0000256" key="1">
    <source>
        <dbReference type="ARBA" id="ARBA00010007"/>
    </source>
</evidence>
<dbReference type="SFLD" id="SFLDG00358">
    <property type="entry name" value="Main_(cytGST)"/>
    <property type="match status" value="1"/>
</dbReference>